<keyword evidence="2" id="KW-0472">Membrane</keyword>
<dbReference type="Proteomes" id="UP000014227">
    <property type="component" value="Chromosome I"/>
</dbReference>
<feature type="transmembrane region" description="Helical" evidence="2">
    <location>
        <begin position="332"/>
        <end position="355"/>
    </location>
</feature>
<keyword evidence="4" id="KW-1185">Reference proteome</keyword>
<dbReference type="PANTHER" id="PTHR32432:SF3">
    <property type="entry name" value="ETHANOLAMINE UTILIZATION PROTEIN EUTJ"/>
    <property type="match status" value="1"/>
</dbReference>
<proteinExistence type="predicted"/>
<reference evidence="4" key="1">
    <citation type="submission" date="2013-03" db="EMBL/GenBank/DDBJ databases">
        <title>Genome sequence of Chthonomonas calidirosea, the first sequenced genome from the Armatimonadetes phylum (formally candidate division OP10).</title>
        <authorList>
            <person name="Lee K.C.Y."/>
            <person name="Morgan X.C."/>
            <person name="Dunfield P.F."/>
            <person name="Tamas I."/>
            <person name="Houghton K.M."/>
            <person name="Vyssotski M."/>
            <person name="Ryan J.L.J."/>
            <person name="Lagutin K."/>
            <person name="McDonald I.R."/>
            <person name="Stott M.B."/>
        </authorList>
    </citation>
    <scope>NUCLEOTIDE SEQUENCE [LARGE SCALE GENOMIC DNA]</scope>
    <source>
        <strain evidence="4">DSM 23976 / ICMP 18418 / T49</strain>
    </source>
</reference>
<gene>
    <name evidence="3" type="ORF">CCALI_00196</name>
</gene>
<evidence type="ECO:0000256" key="2">
    <source>
        <dbReference type="SAM" id="Phobius"/>
    </source>
</evidence>
<dbReference type="Pfam" id="PF05137">
    <property type="entry name" value="PilN"/>
    <property type="match status" value="1"/>
</dbReference>
<keyword evidence="2" id="KW-0812">Transmembrane</keyword>
<evidence type="ECO:0000313" key="3">
    <source>
        <dbReference type="EMBL" id="CCW34033.1"/>
    </source>
</evidence>
<dbReference type="PANTHER" id="PTHR32432">
    <property type="entry name" value="CELL DIVISION PROTEIN FTSA-RELATED"/>
    <property type="match status" value="1"/>
</dbReference>
<dbReference type="InterPro" id="IPR043129">
    <property type="entry name" value="ATPase_NBD"/>
</dbReference>
<dbReference type="eggNOG" id="COG3166">
    <property type="taxonomic scope" value="Bacteria"/>
</dbReference>
<dbReference type="SUPFAM" id="SSF53067">
    <property type="entry name" value="Actin-like ATPase domain"/>
    <property type="match status" value="1"/>
</dbReference>
<dbReference type="InParanoid" id="S0EWF6"/>
<evidence type="ECO:0000313" key="4">
    <source>
        <dbReference type="Proteomes" id="UP000014227"/>
    </source>
</evidence>
<dbReference type="InterPro" id="IPR005883">
    <property type="entry name" value="PilM"/>
</dbReference>
<feature type="compositionally biased region" description="Pro residues" evidence="1">
    <location>
        <begin position="588"/>
        <end position="599"/>
    </location>
</feature>
<organism evidence="3 4">
    <name type="scientific">Chthonomonas calidirosea (strain DSM 23976 / ICMP 18418 / T49)</name>
    <dbReference type="NCBI Taxonomy" id="1303518"/>
    <lineage>
        <taxon>Bacteria</taxon>
        <taxon>Bacillati</taxon>
        <taxon>Armatimonadota</taxon>
        <taxon>Chthonomonadia</taxon>
        <taxon>Chthonomonadales</taxon>
        <taxon>Chthonomonadaceae</taxon>
        <taxon>Chthonomonas</taxon>
    </lineage>
</organism>
<sequence>MRAQRSIVTIDLGVESIWVGEVASGASGEFGKQPHLLRHAQVALPAGVWENPTALTDALVETIRQALQQANISAKDVFACLPRHLAMLRPIQLPHVPPEELKGMVSFEAQQYILYPVDEAVLSYCLLEGRQIAADGAEVDCVLLAAMRKDLIEAVLPAFERLGLTLHDLTISSAALAQLGTDFPTGTALLFATSESMDLVVPDLQAFFTRGIALVGARGDEVAHADRVAEEVVRSLAAYQNEYRQRSIGNLYLLGGPTAFLELLRSRLLGSLDIAVEFYPWSAVLGQSDASTLAYARVIGLALQATSEPLLPINLIPAELAERRQRLIKQRLGFVGIGAAGIVIFLGTTWAIGAWQRHEQLQQETLEANVKLQKFEHDRLKPLQDATTKLTTVHQELQSGLDRSHPLLDILTALSQAMPSTPNIWLTQLSFTRNGVITLRGNAKKSSDAVALLLSLQRSKAFTDVQLSFMGDASQSSNGASLASTALPSNQPTRPSVNSQQSPSAPSPTSTNSGIGSSNSQRGVPAAPNGGMNGFRSGEQGGAFRRFGPNARPAGFNGRAQFGGEPSFQSGGAPGGPPQPTVQGQVPPQAPPLSGPSPNTPRGDDPPSLRTNETAAAPLKTLPSPLNPTPADAGTLTSFVITFRVNPAMTSLISQNVAEAAMRTQLVGGGGQSDAR</sequence>
<dbReference type="InterPro" id="IPR050696">
    <property type="entry name" value="FtsA/MreB"/>
</dbReference>
<protein>
    <submittedName>
        <fullName evidence="3">Tfp pilus assembly protein, ATPase PilM</fullName>
    </submittedName>
</protein>
<dbReference type="eggNOG" id="COG4972">
    <property type="taxonomic scope" value="Bacteria"/>
</dbReference>
<accession>S0EWF6</accession>
<dbReference type="HOGENOM" id="CLU_406375_0_0_0"/>
<feature type="compositionally biased region" description="Polar residues" evidence="1">
    <location>
        <begin position="473"/>
        <end position="494"/>
    </location>
</feature>
<dbReference type="InterPro" id="IPR007813">
    <property type="entry name" value="PilN"/>
</dbReference>
<dbReference type="EMBL" id="HF951689">
    <property type="protein sequence ID" value="CCW34033.1"/>
    <property type="molecule type" value="Genomic_DNA"/>
</dbReference>
<dbReference type="Gene3D" id="3.30.1490.300">
    <property type="match status" value="1"/>
</dbReference>
<dbReference type="KEGG" id="ccz:CCALI_00196"/>
<feature type="region of interest" description="Disordered" evidence="1">
    <location>
        <begin position="473"/>
        <end position="634"/>
    </location>
</feature>
<dbReference type="PATRIC" id="fig|1303518.3.peg.196"/>
<keyword evidence="2" id="KW-1133">Transmembrane helix</keyword>
<feature type="compositionally biased region" description="Low complexity" evidence="1">
    <location>
        <begin position="495"/>
        <end position="520"/>
    </location>
</feature>
<dbReference type="AlphaFoldDB" id="S0EWF6"/>
<name>S0EWF6_CHTCT</name>
<evidence type="ECO:0000256" key="1">
    <source>
        <dbReference type="SAM" id="MobiDB-lite"/>
    </source>
</evidence>
<dbReference type="RefSeq" id="WP_016481597.1">
    <property type="nucleotide sequence ID" value="NC_021487.1"/>
</dbReference>
<dbReference type="Pfam" id="PF11104">
    <property type="entry name" value="PilM_2"/>
    <property type="match status" value="1"/>
</dbReference>
<dbReference type="STRING" id="454171.CP488_00961"/>